<proteinExistence type="predicted"/>
<dbReference type="SUPFAM" id="SSF46565">
    <property type="entry name" value="Chaperone J-domain"/>
    <property type="match status" value="1"/>
</dbReference>
<dbReference type="Gene3D" id="1.10.287.110">
    <property type="entry name" value="DnaJ domain"/>
    <property type="match status" value="1"/>
</dbReference>
<keyword evidence="1" id="KW-0862">Zinc</keyword>
<evidence type="ECO:0000256" key="3">
    <source>
        <dbReference type="SAM" id="MobiDB-lite"/>
    </source>
</evidence>
<dbReference type="AlphaFoldDB" id="A0A1A8YS25"/>
<dbReference type="Proteomes" id="UP000078555">
    <property type="component" value="Unassembled WGS sequence"/>
</dbReference>
<feature type="region of interest" description="Disordered" evidence="3">
    <location>
        <begin position="427"/>
        <end position="633"/>
    </location>
</feature>
<dbReference type="PROSITE" id="PS50157">
    <property type="entry name" value="ZINC_FINGER_C2H2_2"/>
    <property type="match status" value="2"/>
</dbReference>
<organism evidence="7 8">
    <name type="scientific">Plasmodium ovale wallikeri</name>
    <dbReference type="NCBI Taxonomy" id="864142"/>
    <lineage>
        <taxon>Eukaryota</taxon>
        <taxon>Sar</taxon>
        <taxon>Alveolata</taxon>
        <taxon>Apicomplexa</taxon>
        <taxon>Aconoidasida</taxon>
        <taxon>Haemosporida</taxon>
        <taxon>Plasmodiidae</taxon>
        <taxon>Plasmodium</taxon>
        <taxon>Plasmodium (Plasmodium)</taxon>
    </lineage>
</organism>
<dbReference type="GO" id="GO:0005737">
    <property type="term" value="C:cytoplasm"/>
    <property type="evidence" value="ECO:0007669"/>
    <property type="project" value="TreeGrafter"/>
</dbReference>
<dbReference type="Gene3D" id="3.30.160.60">
    <property type="entry name" value="Classic Zinc Finger"/>
    <property type="match status" value="1"/>
</dbReference>
<feature type="compositionally biased region" description="Basic residues" evidence="3">
    <location>
        <begin position="592"/>
        <end position="606"/>
    </location>
</feature>
<dbReference type="EMBL" id="FLRE01000077">
    <property type="protein sequence ID" value="SBT34443.1"/>
    <property type="molecule type" value="Genomic_DNA"/>
</dbReference>
<keyword evidence="9" id="KW-1185">Reference proteome</keyword>
<feature type="domain" description="C2H2-type" evidence="5">
    <location>
        <begin position="645"/>
        <end position="674"/>
    </location>
</feature>
<evidence type="ECO:0000313" key="9">
    <source>
        <dbReference type="Proteomes" id="UP000078555"/>
    </source>
</evidence>
<feature type="compositionally biased region" description="Acidic residues" evidence="3">
    <location>
        <begin position="451"/>
        <end position="463"/>
    </location>
</feature>
<dbReference type="Pfam" id="PF12874">
    <property type="entry name" value="zf-met"/>
    <property type="match status" value="1"/>
</dbReference>
<accession>A0A1A8YS25</accession>
<dbReference type="CDD" id="cd06257">
    <property type="entry name" value="DnaJ"/>
    <property type="match status" value="1"/>
</dbReference>
<dbReference type="InterPro" id="IPR001623">
    <property type="entry name" value="DnaJ_domain"/>
</dbReference>
<evidence type="ECO:0000313" key="8">
    <source>
        <dbReference type="Proteomes" id="UP000078550"/>
    </source>
</evidence>
<dbReference type="PROSITE" id="PS00636">
    <property type="entry name" value="DNAJ_1"/>
    <property type="match status" value="1"/>
</dbReference>
<evidence type="ECO:0000259" key="5">
    <source>
        <dbReference type="PROSITE" id="PS50157"/>
    </source>
</evidence>
<dbReference type="PANTHER" id="PTHR44029:SF1">
    <property type="entry name" value="DNAJ HOMOLOG SUBFAMILY C MEMBER 21"/>
    <property type="match status" value="1"/>
</dbReference>
<dbReference type="Pfam" id="PF00226">
    <property type="entry name" value="DnaJ"/>
    <property type="match status" value="1"/>
</dbReference>
<dbReference type="InterPro" id="IPR018253">
    <property type="entry name" value="DnaJ_domain_CS"/>
</dbReference>
<evidence type="ECO:0000256" key="1">
    <source>
        <dbReference type="PROSITE-ProRule" id="PRU00042"/>
    </source>
</evidence>
<gene>
    <name evidence="6" type="ORF">POVWA1_019660</name>
    <name evidence="7" type="ORF">POVWA2_019850</name>
</gene>
<dbReference type="EMBL" id="FLRD01000062">
    <property type="protein sequence ID" value="SBT33940.1"/>
    <property type="molecule type" value="Genomic_DNA"/>
</dbReference>
<dbReference type="InterPro" id="IPR036869">
    <property type="entry name" value="J_dom_sf"/>
</dbReference>
<feature type="compositionally biased region" description="Basic and acidic residues" evidence="3">
    <location>
        <begin position="432"/>
        <end position="450"/>
    </location>
</feature>
<feature type="region of interest" description="Disordered" evidence="3">
    <location>
        <begin position="667"/>
        <end position="687"/>
    </location>
</feature>
<keyword evidence="1" id="KW-0479">Metal-binding</keyword>
<feature type="domain" description="J" evidence="4">
    <location>
        <begin position="42"/>
        <end position="112"/>
    </location>
</feature>
<feature type="domain" description="C2H2-type" evidence="5">
    <location>
        <begin position="385"/>
        <end position="409"/>
    </location>
</feature>
<keyword evidence="2" id="KW-0175">Coiled coil</keyword>
<evidence type="ECO:0000313" key="6">
    <source>
        <dbReference type="EMBL" id="SBT33940.1"/>
    </source>
</evidence>
<feature type="compositionally biased region" description="Acidic residues" evidence="3">
    <location>
        <begin position="502"/>
        <end position="521"/>
    </location>
</feature>
<dbReference type="SMART" id="SM00355">
    <property type="entry name" value="ZnF_C2H2"/>
    <property type="match status" value="2"/>
</dbReference>
<reference evidence="8 9" key="1">
    <citation type="submission" date="2016-05" db="EMBL/GenBank/DDBJ databases">
        <authorList>
            <person name="Naeem Raeece"/>
        </authorList>
    </citation>
    <scope>NUCLEOTIDE SEQUENCE [LARGE SCALE GENOMIC DNA]</scope>
</reference>
<dbReference type="SUPFAM" id="SSF57667">
    <property type="entry name" value="beta-beta-alpha zinc fingers"/>
    <property type="match status" value="1"/>
</dbReference>
<dbReference type="PANTHER" id="PTHR44029">
    <property type="entry name" value="DNAJ HOMOLOG SUBFAMILY C MEMBER 21"/>
    <property type="match status" value="1"/>
</dbReference>
<feature type="coiled-coil region" evidence="2">
    <location>
        <begin position="259"/>
        <end position="305"/>
    </location>
</feature>
<keyword evidence="1" id="KW-0863">Zinc-finger</keyword>
<evidence type="ECO:0000256" key="2">
    <source>
        <dbReference type="SAM" id="Coils"/>
    </source>
</evidence>
<dbReference type="Proteomes" id="UP000078550">
    <property type="component" value="Unassembled WGS sequence"/>
</dbReference>
<name>A0A1A8YS25_PLAOA</name>
<feature type="compositionally biased region" description="Basic and acidic residues" evidence="3">
    <location>
        <begin position="607"/>
        <end position="630"/>
    </location>
</feature>
<dbReference type="PROSITE" id="PS00028">
    <property type="entry name" value="ZINC_FINGER_C2H2_1"/>
    <property type="match status" value="2"/>
</dbReference>
<feature type="compositionally biased region" description="Basic and acidic residues" evidence="3">
    <location>
        <begin position="667"/>
        <end position="679"/>
    </location>
</feature>
<evidence type="ECO:0000259" key="4">
    <source>
        <dbReference type="PROSITE" id="PS50076"/>
    </source>
</evidence>
<reference evidence="7" key="2">
    <citation type="submission" date="2016-05" db="EMBL/GenBank/DDBJ databases">
        <authorList>
            <person name="Lavstsen T."/>
            <person name="Jespersen J.S."/>
        </authorList>
    </citation>
    <scope>NUCLEOTIDE SEQUENCE [LARGE SCALE GENOMIC DNA]</scope>
</reference>
<dbReference type="SMART" id="SM00271">
    <property type="entry name" value="DnaJ"/>
    <property type="match status" value="1"/>
</dbReference>
<protein>
    <submittedName>
        <fullName evidence="7">DnaJ protein, putative</fullName>
    </submittedName>
</protein>
<dbReference type="PROSITE" id="PS50076">
    <property type="entry name" value="DNAJ_2"/>
    <property type="match status" value="1"/>
</dbReference>
<feature type="compositionally biased region" description="Basic and acidic residues" evidence="3">
    <location>
        <begin position="346"/>
        <end position="363"/>
    </location>
</feature>
<sequence length="687" mass="80597">MFTRPCSPVHVHHSPIGDRHSEICPFAKFPCDDAMDIEKCKCHYEILGVEVGATVEEIKRSYKRIILQYHPDKNSHLEEEEKSRCTNIFRRIQEAYECLTDEKKRKWYDQNRRRIIGGGPEYENGKNATGKEEEKKRRHVSEINIWEYFTSSCYEGYDDKNEKSFYNVYRKLFEQIVKEENDELRWGSNRRTENITAPSFGDSNMTGKDIDMFYEYWSNFNTVKKFSHTYDYMKYFDMENRNVRRSLKKVGDKKSIKERKEYNENIRSLVNHLKKFDNRYINRVIEIAEEKRKKAIEKENLKKEQILRRKLLLESCNAKREFSHEDETYTQEEAQKVPNNYTRTTPNDHHAYTTTPKGREESSCEMDFNHHEDDDEAINVGKVIYRCEVCRKNFKSMKQYSSHEKSKKHIANFLKNASKYELRSIFQAGEPDQGRPRECAVEQEGKRVEEQAEEQAEEQSNEQDGERAEEQTEGQSNEQDGERAEEQTEEQAEEQAEKQAEEQTEEQTEELSEELSEEQAEELGGGAKAWAESENDSPGERSDASDDLLSWYRSNRRGRNQFMNVGGDEKGENNSVKLDGDVSDSSDDYTTPKRKKKAMKKKKKKEGGKTSKCERKLSPERNAHCKERGGSSRVNIKLKDDVKILQCKMCKQSFDSRNKLFEHIQAEGHAANKEVESRPKANKGRKK</sequence>
<dbReference type="PRINTS" id="PR00625">
    <property type="entry name" value="JDOMAIN"/>
</dbReference>
<dbReference type="InterPro" id="IPR013087">
    <property type="entry name" value="Znf_C2H2_type"/>
</dbReference>
<dbReference type="GO" id="GO:0008270">
    <property type="term" value="F:zinc ion binding"/>
    <property type="evidence" value="ECO:0007669"/>
    <property type="project" value="UniProtKB-KW"/>
</dbReference>
<dbReference type="InterPro" id="IPR036236">
    <property type="entry name" value="Znf_C2H2_sf"/>
</dbReference>
<dbReference type="InterPro" id="IPR051964">
    <property type="entry name" value="Chaperone_stress_response"/>
</dbReference>
<dbReference type="Pfam" id="PF21884">
    <property type="entry name" value="ZUO1-like_ZHD"/>
    <property type="match status" value="1"/>
</dbReference>
<dbReference type="InterPro" id="IPR054076">
    <property type="entry name" value="ZUO1-like_ZHD"/>
</dbReference>
<feature type="region of interest" description="Disordered" evidence="3">
    <location>
        <begin position="339"/>
        <end position="363"/>
    </location>
</feature>
<evidence type="ECO:0000313" key="7">
    <source>
        <dbReference type="EMBL" id="SBT34443.1"/>
    </source>
</evidence>